<name>A0A8H5Z708_COCSA</name>
<dbReference type="EMBL" id="WNKQ01000037">
    <property type="protein sequence ID" value="KAF5843996.1"/>
    <property type="molecule type" value="Genomic_DNA"/>
</dbReference>
<gene>
    <name evidence="1" type="ORF">GGP41_002223</name>
</gene>
<comment type="caution">
    <text evidence="1">The sequence shown here is derived from an EMBL/GenBank/DDBJ whole genome shotgun (WGS) entry which is preliminary data.</text>
</comment>
<dbReference type="Gene3D" id="3.40.50.720">
    <property type="entry name" value="NAD(P)-binding Rossmann-like Domain"/>
    <property type="match status" value="1"/>
</dbReference>
<dbReference type="AlphaFoldDB" id="A0A8H5Z708"/>
<sequence>MSLKTAMETILVVGSTGNIGTAAVSAALRTKRNVLAVVRNQNSADKLIKNAGTSKGITFAFADVASKGGIKGVVEQVRAGKLPAFQHVWSSVGGEYTDTQLPEISDEQLEYNFELGFKANFLNELVGAYRDTIGYLLEQKAESTWTICTGSQGDIALYPVPAMTQGALFSMVIAACRDNWKSNVRVNEVLLGFRVEVDGAAKEHGVSSSTEFGKVYEEILARPEIRSSRIRVDKVEDLTKLRYARRFPEGTEKE</sequence>
<organism evidence="1 2">
    <name type="scientific">Cochliobolus sativus</name>
    <name type="common">Common root rot and spot blotch fungus</name>
    <name type="synonym">Bipolaris sorokiniana</name>
    <dbReference type="NCBI Taxonomy" id="45130"/>
    <lineage>
        <taxon>Eukaryota</taxon>
        <taxon>Fungi</taxon>
        <taxon>Dikarya</taxon>
        <taxon>Ascomycota</taxon>
        <taxon>Pezizomycotina</taxon>
        <taxon>Dothideomycetes</taxon>
        <taxon>Pleosporomycetidae</taxon>
        <taxon>Pleosporales</taxon>
        <taxon>Pleosporineae</taxon>
        <taxon>Pleosporaceae</taxon>
        <taxon>Bipolaris</taxon>
    </lineage>
</organism>
<evidence type="ECO:0000313" key="2">
    <source>
        <dbReference type="Proteomes" id="UP000624244"/>
    </source>
</evidence>
<proteinExistence type="predicted"/>
<dbReference type="SUPFAM" id="SSF51735">
    <property type="entry name" value="NAD(P)-binding Rossmann-fold domains"/>
    <property type="match status" value="1"/>
</dbReference>
<reference evidence="1" key="1">
    <citation type="submission" date="2019-11" db="EMBL/GenBank/DDBJ databases">
        <title>Bipolaris sorokiniana Genome sequencing.</title>
        <authorList>
            <person name="Wang H."/>
        </authorList>
    </citation>
    <scope>NUCLEOTIDE SEQUENCE</scope>
</reference>
<dbReference type="Pfam" id="PF00106">
    <property type="entry name" value="adh_short"/>
    <property type="match status" value="1"/>
</dbReference>
<dbReference type="InterPro" id="IPR036291">
    <property type="entry name" value="NAD(P)-bd_dom_sf"/>
</dbReference>
<dbReference type="InterPro" id="IPR002347">
    <property type="entry name" value="SDR_fam"/>
</dbReference>
<protein>
    <submittedName>
        <fullName evidence="1">Uncharacterized protein</fullName>
    </submittedName>
</protein>
<evidence type="ECO:0000313" key="1">
    <source>
        <dbReference type="EMBL" id="KAF5843996.1"/>
    </source>
</evidence>
<dbReference type="Proteomes" id="UP000624244">
    <property type="component" value="Unassembled WGS sequence"/>
</dbReference>
<accession>A0A8H5Z708</accession>